<evidence type="ECO:0000259" key="1">
    <source>
        <dbReference type="Pfam" id="PF02486"/>
    </source>
</evidence>
<evidence type="ECO:0000313" key="3">
    <source>
        <dbReference type="Proteomes" id="UP001165293"/>
    </source>
</evidence>
<keyword evidence="2" id="KW-0648">Protein biosynthesis</keyword>
<dbReference type="InterPro" id="IPR003491">
    <property type="entry name" value="REP-like_C"/>
</dbReference>
<dbReference type="Proteomes" id="UP001165293">
    <property type="component" value="Unassembled WGS sequence"/>
</dbReference>
<dbReference type="EMBL" id="JAJGAK010000002">
    <property type="protein sequence ID" value="MCC8363259.1"/>
    <property type="molecule type" value="Genomic_DNA"/>
</dbReference>
<keyword evidence="2" id="KW-0396">Initiation factor</keyword>
<dbReference type="GO" id="GO:0003743">
    <property type="term" value="F:translation initiation factor activity"/>
    <property type="evidence" value="ECO:0007669"/>
    <property type="project" value="UniProtKB-KW"/>
</dbReference>
<sequence>MAADGAGAMLPSSNRGVSEFRQEPEEGIAVGFDWIAFSVDLFAAARETGAEFDGGLATATDITISAETALRFAQYVFGFYLGGCGMVLSDDVRGGRFYAWRIAIQDGISGDFCGVVELGGAHTLRRDGTVTCRLELSGDGCRRCDGAGDGHAKRWLALRAKLESTGGRLTRLDVCADDTQGLYPVRLARQWWDEGEFDNRGQRPKARLYDDLGSGAGKTFYVGSPSSERQLRVYEKGREMGDPSSEWVRYEAQFRASSRKDLPLDMLRDPSAYLLGAYPVLRFLQACALRIDVTKESAKATWKSVRRHLKRQYGNTFNFIALNVPDNEALGRVIRSLTGNKLPPWSSESAAKLWPEIVAAQYPAPEGNYDESEDLLAPF</sequence>
<evidence type="ECO:0000313" key="2">
    <source>
        <dbReference type="EMBL" id="MCC8363259.1"/>
    </source>
</evidence>
<protein>
    <submittedName>
        <fullName evidence="2">Replication initiation factor domain-containing protein</fullName>
    </submittedName>
</protein>
<name>A0ABS8JI37_9GAMM</name>
<proteinExistence type="predicted"/>
<organism evidence="2 3">
    <name type="scientific">Noviluteimonas lactosilytica</name>
    <dbReference type="NCBI Taxonomy" id="2888523"/>
    <lineage>
        <taxon>Bacteria</taxon>
        <taxon>Pseudomonadati</taxon>
        <taxon>Pseudomonadota</taxon>
        <taxon>Gammaproteobacteria</taxon>
        <taxon>Lysobacterales</taxon>
        <taxon>Lysobacteraceae</taxon>
        <taxon>Noviluteimonas</taxon>
    </lineage>
</organism>
<keyword evidence="3" id="KW-1185">Reference proteome</keyword>
<accession>A0ABS8JI37</accession>
<comment type="caution">
    <text evidence="2">The sequence shown here is derived from an EMBL/GenBank/DDBJ whole genome shotgun (WGS) entry which is preliminary data.</text>
</comment>
<feature type="domain" description="Replication initiation protein-like C-terminal" evidence="1">
    <location>
        <begin position="168"/>
        <end position="306"/>
    </location>
</feature>
<dbReference type="RefSeq" id="WP_230526900.1">
    <property type="nucleotide sequence ID" value="NZ_JAJGAK010000002.1"/>
</dbReference>
<reference evidence="2" key="1">
    <citation type="submission" date="2021-10" db="EMBL/GenBank/DDBJ databases">
        <authorList>
            <person name="Lyu M."/>
            <person name="Wang X."/>
            <person name="Meng X."/>
            <person name="Xu K."/>
        </authorList>
    </citation>
    <scope>NUCLEOTIDE SEQUENCE</scope>
    <source>
        <strain evidence="2">A6</strain>
    </source>
</reference>
<dbReference type="Pfam" id="PF02486">
    <property type="entry name" value="Rep_trans"/>
    <property type="match status" value="1"/>
</dbReference>
<gene>
    <name evidence="2" type="ORF">LK996_09245</name>
</gene>